<evidence type="ECO:0000256" key="2">
    <source>
        <dbReference type="ARBA" id="ARBA00013194"/>
    </source>
</evidence>
<keyword evidence="4 6" id="KW-0697">Rotamase</keyword>
<comment type="caution">
    <text evidence="11">The sequence shown here is derived from an EMBL/GenBank/DDBJ whole genome shotgun (WGS) entry which is preliminary data.</text>
</comment>
<dbReference type="Pfam" id="PF00639">
    <property type="entry name" value="Rotamase"/>
    <property type="match status" value="1"/>
</dbReference>
<dbReference type="PANTHER" id="PTHR47245:SF1">
    <property type="entry name" value="FOLDASE PROTEIN PRSA"/>
    <property type="match status" value="1"/>
</dbReference>
<keyword evidence="7" id="KW-0175">Coiled coil</keyword>
<feature type="domain" description="PpiC" evidence="10">
    <location>
        <begin position="324"/>
        <end position="421"/>
    </location>
</feature>
<evidence type="ECO:0000256" key="3">
    <source>
        <dbReference type="ARBA" id="ARBA00022729"/>
    </source>
</evidence>
<dbReference type="PANTHER" id="PTHR47245">
    <property type="entry name" value="PEPTIDYLPROLYL ISOMERASE"/>
    <property type="match status" value="1"/>
</dbReference>
<evidence type="ECO:0000313" key="12">
    <source>
        <dbReference type="Proteomes" id="UP000178925"/>
    </source>
</evidence>
<evidence type="ECO:0000256" key="8">
    <source>
        <dbReference type="SAM" id="MobiDB-lite"/>
    </source>
</evidence>
<feature type="region of interest" description="Disordered" evidence="8">
    <location>
        <begin position="1"/>
        <end position="31"/>
    </location>
</feature>
<keyword evidence="9" id="KW-0472">Membrane</keyword>
<feature type="compositionally biased region" description="Low complexity" evidence="8">
    <location>
        <begin position="14"/>
        <end position="25"/>
    </location>
</feature>
<evidence type="ECO:0000256" key="1">
    <source>
        <dbReference type="ARBA" id="ARBA00000971"/>
    </source>
</evidence>
<dbReference type="Gene3D" id="3.10.50.40">
    <property type="match status" value="1"/>
</dbReference>
<comment type="catalytic activity">
    <reaction evidence="1">
        <text>[protein]-peptidylproline (omega=180) = [protein]-peptidylproline (omega=0)</text>
        <dbReference type="Rhea" id="RHEA:16237"/>
        <dbReference type="Rhea" id="RHEA-COMP:10747"/>
        <dbReference type="Rhea" id="RHEA-COMP:10748"/>
        <dbReference type="ChEBI" id="CHEBI:83833"/>
        <dbReference type="ChEBI" id="CHEBI:83834"/>
        <dbReference type="EC" id="5.2.1.8"/>
    </reaction>
</comment>
<feature type="coiled-coil region" evidence="7">
    <location>
        <begin position="63"/>
        <end position="132"/>
    </location>
</feature>
<dbReference type="SUPFAM" id="SSF54534">
    <property type="entry name" value="FKBP-like"/>
    <property type="match status" value="1"/>
</dbReference>
<dbReference type="EC" id="5.2.1.8" evidence="2"/>
<dbReference type="EMBL" id="MFGC01000032">
    <property type="protein sequence ID" value="OGF26828.1"/>
    <property type="molecule type" value="Genomic_DNA"/>
</dbReference>
<dbReference type="STRING" id="1797995.A2242_00545"/>
<dbReference type="InterPro" id="IPR050245">
    <property type="entry name" value="PrsA_foldase"/>
</dbReference>
<organism evidence="11 12">
    <name type="scientific">Candidatus Falkowbacteria bacterium RIFOXYA2_FULL_47_9</name>
    <dbReference type="NCBI Taxonomy" id="1797995"/>
    <lineage>
        <taxon>Bacteria</taxon>
        <taxon>Candidatus Falkowiibacteriota</taxon>
    </lineage>
</organism>
<evidence type="ECO:0000259" key="10">
    <source>
        <dbReference type="PROSITE" id="PS50198"/>
    </source>
</evidence>
<evidence type="ECO:0000313" key="11">
    <source>
        <dbReference type="EMBL" id="OGF26828.1"/>
    </source>
</evidence>
<proteinExistence type="predicted"/>
<evidence type="ECO:0000256" key="4">
    <source>
        <dbReference type="ARBA" id="ARBA00023110"/>
    </source>
</evidence>
<keyword evidence="3" id="KW-0732">Signal</keyword>
<keyword evidence="5 6" id="KW-0413">Isomerase</keyword>
<protein>
    <recommendedName>
        <fullName evidence="2">peptidylprolyl isomerase</fullName>
        <ecNumber evidence="2">5.2.1.8</ecNumber>
    </recommendedName>
</protein>
<feature type="transmembrane region" description="Helical" evidence="9">
    <location>
        <begin position="180"/>
        <end position="201"/>
    </location>
</feature>
<keyword evidence="9" id="KW-1133">Transmembrane helix</keyword>
<evidence type="ECO:0000256" key="9">
    <source>
        <dbReference type="SAM" id="Phobius"/>
    </source>
</evidence>
<evidence type="ECO:0000256" key="6">
    <source>
        <dbReference type="PROSITE-ProRule" id="PRU00278"/>
    </source>
</evidence>
<dbReference type="InterPro" id="IPR000297">
    <property type="entry name" value="PPIase_PpiC"/>
</dbReference>
<reference evidence="11 12" key="1">
    <citation type="journal article" date="2016" name="Nat. Commun.">
        <title>Thousands of microbial genomes shed light on interconnected biogeochemical processes in an aquifer system.</title>
        <authorList>
            <person name="Anantharaman K."/>
            <person name="Brown C.T."/>
            <person name="Hug L.A."/>
            <person name="Sharon I."/>
            <person name="Castelle C.J."/>
            <person name="Probst A.J."/>
            <person name="Thomas B.C."/>
            <person name="Singh A."/>
            <person name="Wilkins M.J."/>
            <person name="Karaoz U."/>
            <person name="Brodie E.L."/>
            <person name="Williams K.H."/>
            <person name="Hubbard S.S."/>
            <person name="Banfield J.F."/>
        </authorList>
    </citation>
    <scope>NUCLEOTIDE SEQUENCE [LARGE SCALE GENOMIC DNA]</scope>
</reference>
<dbReference type="InterPro" id="IPR046357">
    <property type="entry name" value="PPIase_dom_sf"/>
</dbReference>
<sequence length="462" mass="52252">MPQYLDGVKRVKKQPAAVQSPAPAADTPTRGVGKWPGFFDMINWNAAAERRVIRQQRRRSEQLARREGKMQREQERLQRIAAERETRTAALWQSAAEAKKYEEEKRKKKERLKKARAKLKAERLALKLQKQTGKVSAAPVAAGGVSVWQKLRHAVASAIRAVARRFFFLLRTLARRSFRYVAFIVLYLVFFVGALALLVYATPAQNPIRQVLIYNLPFPALIIDYRPVSYPAYLAEKRLLGDYYVADGSAALPADLVRQHLIEKSIFQRLQRRYHVTVSADEQNAVFAHIAAANGGEEQFIETLYNAFGLTKNLFIANVAYYDALKIKLADAFVADDAVNQSAFLRVQNVLKLLGSGKQSFEELAQSYSEDGHALQGGDSGYVKTAAMSDELREVAAKLDAGMTSGVLQEAGRYYIVKVYDRQEPKTGEEVWLKQISIFTNYTFTDYLSDLEKNAKVWDLRK</sequence>
<accession>A0A1F5SJD1</accession>
<dbReference type="GO" id="GO:0003755">
    <property type="term" value="F:peptidyl-prolyl cis-trans isomerase activity"/>
    <property type="evidence" value="ECO:0007669"/>
    <property type="project" value="UniProtKB-KW"/>
</dbReference>
<dbReference type="Proteomes" id="UP000178925">
    <property type="component" value="Unassembled WGS sequence"/>
</dbReference>
<dbReference type="AlphaFoldDB" id="A0A1F5SJD1"/>
<evidence type="ECO:0000256" key="5">
    <source>
        <dbReference type="ARBA" id="ARBA00023235"/>
    </source>
</evidence>
<dbReference type="PROSITE" id="PS50198">
    <property type="entry name" value="PPIC_PPIASE_2"/>
    <property type="match status" value="1"/>
</dbReference>
<evidence type="ECO:0000256" key="7">
    <source>
        <dbReference type="SAM" id="Coils"/>
    </source>
</evidence>
<gene>
    <name evidence="11" type="ORF">A2242_00545</name>
</gene>
<name>A0A1F5SJD1_9BACT</name>
<keyword evidence="9" id="KW-0812">Transmembrane</keyword>